<feature type="domain" description="AAA+ ATPase" evidence="1">
    <location>
        <begin position="36"/>
        <end position="459"/>
    </location>
</feature>
<proteinExistence type="predicted"/>
<dbReference type="Proteomes" id="UP000702952">
    <property type="component" value="Unassembled WGS sequence"/>
</dbReference>
<dbReference type="Pfam" id="PF13304">
    <property type="entry name" value="AAA_21"/>
    <property type="match status" value="1"/>
</dbReference>
<dbReference type="SMART" id="SM00382">
    <property type="entry name" value="AAA"/>
    <property type="match status" value="1"/>
</dbReference>
<dbReference type="InterPro" id="IPR051396">
    <property type="entry name" value="Bact_Antivir_Def_Nuclease"/>
</dbReference>
<sequence length="537" mass="60755">MRIVRVKIFEAASCGGLLDGMDIELLRPRTGGDNANILPICLLGKNGTGKSQFLQIIAEIFQSAWHDHRPDEEATAANPELLFEIIYEVNLIDDVGVQRIQRVKLSRVREPSGRIGKMLMELKGEDGFEALADNQNPDFGRHLPPLVVAYTSGDNETLSLPFYVSRSGYASSVATAAMKDANAVVPDNRLVLLDYSTHLEVLIANLMIGPADLRGDLVIHANLSALHSFRLVVQLNHPDAPKIRGKNPKRKGVQLTDELEQYIAQLCSAATCWDYDTKQETYTLDYLVDTESRKAFRAFWPTAMELYRSLHKLAMLNDLMIPKKARERLRRNIRSRKFASKLPEPQDETKVFKIEEVRFQKGARSGYSSDVDYVSLSDGEHQQAQLFGLIAMFRDRNTLFLLDEPESHFNPQWRAKLITRLMDLPVQGLGEQEFILTTHAPFVPSDMRREQVRIFSKQDDKLSARQPEIETFGATYDSILSHCFGIDPPISQLAQEKINDLKKTGSVEEIEDEMPRLGSSVEKALLADRLFELKKKI</sequence>
<comment type="caution">
    <text evidence="2">The sequence shown here is derived from an EMBL/GenBank/DDBJ whole genome shotgun (WGS) entry which is preliminary data.</text>
</comment>
<dbReference type="PANTHER" id="PTHR43581">
    <property type="entry name" value="ATP/GTP PHOSPHATASE"/>
    <property type="match status" value="1"/>
</dbReference>
<dbReference type="GO" id="GO:0016887">
    <property type="term" value="F:ATP hydrolysis activity"/>
    <property type="evidence" value="ECO:0007669"/>
    <property type="project" value="InterPro"/>
</dbReference>
<dbReference type="RefSeq" id="WP_065660182.1">
    <property type="nucleotide sequence ID" value="NZ_CP123839.1"/>
</dbReference>
<name>A0AA44JEE7_AGRTU</name>
<dbReference type="PANTHER" id="PTHR43581:SF2">
    <property type="entry name" value="EXCINUCLEASE ATPASE SUBUNIT"/>
    <property type="match status" value="1"/>
</dbReference>
<dbReference type="InterPro" id="IPR003593">
    <property type="entry name" value="AAA+_ATPase"/>
</dbReference>
<accession>A0AA44JEE7</accession>
<dbReference type="GO" id="GO:0005524">
    <property type="term" value="F:ATP binding"/>
    <property type="evidence" value="ECO:0007669"/>
    <property type="project" value="InterPro"/>
</dbReference>
<dbReference type="EMBL" id="JAAMAY010000046">
    <property type="protein sequence ID" value="NTC32142.1"/>
    <property type="molecule type" value="Genomic_DNA"/>
</dbReference>
<dbReference type="AlphaFoldDB" id="A0AA44JEE7"/>
<evidence type="ECO:0000313" key="3">
    <source>
        <dbReference type="Proteomes" id="UP000702952"/>
    </source>
</evidence>
<evidence type="ECO:0000259" key="1">
    <source>
        <dbReference type="SMART" id="SM00382"/>
    </source>
</evidence>
<dbReference type="InterPro" id="IPR027417">
    <property type="entry name" value="P-loop_NTPase"/>
</dbReference>
<evidence type="ECO:0000313" key="2">
    <source>
        <dbReference type="EMBL" id="NTC32142.1"/>
    </source>
</evidence>
<dbReference type="NCBIfam" id="TIGR04435">
    <property type="entry name" value="restrict_AAA_1"/>
    <property type="match status" value="1"/>
</dbReference>
<dbReference type="Gene3D" id="3.40.50.300">
    <property type="entry name" value="P-loop containing nucleotide triphosphate hydrolases"/>
    <property type="match status" value="1"/>
</dbReference>
<organism evidence="2 3">
    <name type="scientific">Agrobacterium tumefaciens</name>
    <dbReference type="NCBI Taxonomy" id="358"/>
    <lineage>
        <taxon>Bacteria</taxon>
        <taxon>Pseudomonadati</taxon>
        <taxon>Pseudomonadota</taxon>
        <taxon>Alphaproteobacteria</taxon>
        <taxon>Hyphomicrobiales</taxon>
        <taxon>Rhizobiaceae</taxon>
        <taxon>Rhizobium/Agrobacterium group</taxon>
        <taxon>Agrobacterium</taxon>
        <taxon>Agrobacterium tumefaciens complex</taxon>
    </lineage>
</organism>
<reference evidence="2" key="1">
    <citation type="journal article" date="2020" name="Science">
        <title>Unexpected conservation and global transmission of agrobacterial virulence plasmids.</title>
        <authorList>
            <person name="Weisberg A.J."/>
            <person name="Davis E.W. 2nd"/>
            <person name="Tabima J."/>
            <person name="Belcher M.S."/>
            <person name="Miller M."/>
            <person name="Kuo C.H."/>
            <person name="Loper J.E."/>
            <person name="Grunwald N.J."/>
            <person name="Putnam M.L."/>
            <person name="Chang J.H."/>
        </authorList>
    </citation>
    <scope>NUCLEOTIDE SEQUENCE</scope>
    <source>
        <strain evidence="2">17-1853-1a</strain>
    </source>
</reference>
<dbReference type="InterPro" id="IPR003959">
    <property type="entry name" value="ATPase_AAA_core"/>
</dbReference>
<protein>
    <submittedName>
        <fullName evidence="2">Restriction system-associated AAA family ATPase</fullName>
    </submittedName>
</protein>
<dbReference type="InterPro" id="IPR030974">
    <property type="entry name" value="Restrict_AAA"/>
</dbReference>
<dbReference type="SUPFAM" id="SSF52540">
    <property type="entry name" value="P-loop containing nucleoside triphosphate hydrolases"/>
    <property type="match status" value="1"/>
</dbReference>
<gene>
    <name evidence="2" type="ORF">G6M46_28795</name>
</gene>